<evidence type="ECO:0000256" key="9">
    <source>
        <dbReference type="ARBA" id="ARBA00022842"/>
    </source>
</evidence>
<evidence type="ECO:0000256" key="1">
    <source>
        <dbReference type="ARBA" id="ARBA00004496"/>
    </source>
</evidence>
<dbReference type="Proteomes" id="UP001236258">
    <property type="component" value="Unassembled WGS sequence"/>
</dbReference>
<dbReference type="NCBIfam" id="TIGR00150">
    <property type="entry name" value="T6A_YjeE"/>
    <property type="match status" value="1"/>
</dbReference>
<dbReference type="RefSeq" id="WP_305943788.1">
    <property type="nucleotide sequence ID" value="NZ_JAUZVY010000001.1"/>
</dbReference>
<comment type="caution">
    <text evidence="11">The sequence shown here is derived from an EMBL/GenBank/DDBJ whole genome shotgun (WGS) entry which is preliminary data.</text>
</comment>
<organism evidence="11 12">
    <name type="scientific">Alkalimonas delamerensis</name>
    <dbReference type="NCBI Taxonomy" id="265981"/>
    <lineage>
        <taxon>Bacteria</taxon>
        <taxon>Pseudomonadati</taxon>
        <taxon>Pseudomonadota</taxon>
        <taxon>Gammaproteobacteria</taxon>
        <taxon>Alkalimonas</taxon>
    </lineage>
</organism>
<dbReference type="PANTHER" id="PTHR33540">
    <property type="entry name" value="TRNA THREONYLCARBAMOYLADENOSINE BIOSYNTHESIS PROTEIN TSAE"/>
    <property type="match status" value="1"/>
</dbReference>
<proteinExistence type="inferred from homology"/>
<keyword evidence="12" id="KW-1185">Reference proteome</keyword>
<keyword evidence="8" id="KW-0067">ATP-binding</keyword>
<keyword evidence="5" id="KW-0819">tRNA processing</keyword>
<dbReference type="SUPFAM" id="SSF52540">
    <property type="entry name" value="P-loop containing nucleoside triphosphate hydrolases"/>
    <property type="match status" value="1"/>
</dbReference>
<keyword evidence="4" id="KW-0963">Cytoplasm</keyword>
<protein>
    <recommendedName>
        <fullName evidence="3">tRNA threonylcarbamoyladenosine biosynthesis protein TsaE</fullName>
    </recommendedName>
    <alternativeName>
        <fullName evidence="10">t(6)A37 threonylcarbamoyladenosine biosynthesis protein TsaE</fullName>
    </alternativeName>
</protein>
<reference evidence="11 12" key="1">
    <citation type="submission" date="2023-08" db="EMBL/GenBank/DDBJ databases">
        <authorList>
            <person name="Joshi A."/>
            <person name="Thite S."/>
        </authorList>
    </citation>
    <scope>NUCLEOTIDE SEQUENCE [LARGE SCALE GENOMIC DNA]</scope>
    <source>
        <strain evidence="11 12">1E1</strain>
    </source>
</reference>
<evidence type="ECO:0000256" key="3">
    <source>
        <dbReference type="ARBA" id="ARBA00019010"/>
    </source>
</evidence>
<evidence type="ECO:0000313" key="12">
    <source>
        <dbReference type="Proteomes" id="UP001236258"/>
    </source>
</evidence>
<dbReference type="InterPro" id="IPR027417">
    <property type="entry name" value="P-loop_NTPase"/>
</dbReference>
<evidence type="ECO:0000256" key="7">
    <source>
        <dbReference type="ARBA" id="ARBA00022741"/>
    </source>
</evidence>
<evidence type="ECO:0000256" key="10">
    <source>
        <dbReference type="ARBA" id="ARBA00032441"/>
    </source>
</evidence>
<accession>A0ABT9GKX5</accession>
<dbReference type="PANTHER" id="PTHR33540:SF2">
    <property type="entry name" value="TRNA THREONYLCARBAMOYLADENOSINE BIOSYNTHESIS PROTEIN TSAE"/>
    <property type="match status" value="1"/>
</dbReference>
<dbReference type="EMBL" id="JAUZVY010000001">
    <property type="protein sequence ID" value="MDP4527559.1"/>
    <property type="molecule type" value="Genomic_DNA"/>
</dbReference>
<evidence type="ECO:0000313" key="11">
    <source>
        <dbReference type="EMBL" id="MDP4527559.1"/>
    </source>
</evidence>
<keyword evidence="9" id="KW-0460">Magnesium</keyword>
<evidence type="ECO:0000256" key="5">
    <source>
        <dbReference type="ARBA" id="ARBA00022694"/>
    </source>
</evidence>
<keyword evidence="6" id="KW-0479">Metal-binding</keyword>
<dbReference type="InterPro" id="IPR003442">
    <property type="entry name" value="T6A_TsaE"/>
</dbReference>
<name>A0ABT9GKX5_9GAMM</name>
<comment type="similarity">
    <text evidence="2">Belongs to the TsaE family.</text>
</comment>
<evidence type="ECO:0000256" key="4">
    <source>
        <dbReference type="ARBA" id="ARBA00022490"/>
    </source>
</evidence>
<dbReference type="Gene3D" id="3.40.50.300">
    <property type="entry name" value="P-loop containing nucleotide triphosphate hydrolases"/>
    <property type="match status" value="1"/>
</dbReference>
<evidence type="ECO:0000256" key="6">
    <source>
        <dbReference type="ARBA" id="ARBA00022723"/>
    </source>
</evidence>
<keyword evidence="7" id="KW-0547">Nucleotide-binding</keyword>
<evidence type="ECO:0000256" key="2">
    <source>
        <dbReference type="ARBA" id="ARBA00007599"/>
    </source>
</evidence>
<sequence>MSPSLDVALTDESQTQQLAARLASLLPAKAVLFLQGPLGAGKTTFSRGLLQALGHQGAVKSPTYTLVEPYQLPTRQVYHFDLYRLTDPEELEFIGGRDYFSEEAICLIEWPERGVGFLPEPDLVLQLNYRAGDEPSERLLCLTGQTRLGWTLVEAMRTDD</sequence>
<gene>
    <name evidence="11" type="primary">tsaE</name>
    <name evidence="11" type="ORF">Q3O59_00770</name>
</gene>
<evidence type="ECO:0000256" key="8">
    <source>
        <dbReference type="ARBA" id="ARBA00022840"/>
    </source>
</evidence>
<dbReference type="Pfam" id="PF02367">
    <property type="entry name" value="TsaE"/>
    <property type="match status" value="1"/>
</dbReference>
<comment type="subcellular location">
    <subcellularLocation>
        <location evidence="1">Cytoplasm</location>
    </subcellularLocation>
</comment>